<evidence type="ECO:0008006" key="4">
    <source>
        <dbReference type="Google" id="ProtNLM"/>
    </source>
</evidence>
<proteinExistence type="predicted"/>
<dbReference type="Pfam" id="PF05359">
    <property type="entry name" value="DUF748"/>
    <property type="match status" value="2"/>
</dbReference>
<name>A0A4V1LQY7_9BACT</name>
<sequence>MKNNKLLVTLLSLVLIYAIVGFVAIPKILKPKLENIINENINQTATIEKIEFNPFLLKASLKGLKIEDKGVTTLSLDEATIDFAMLKSLDEKHINFKNFLLVNPYINIIQYEDESLNLQKILKQKDENSKEEPTEKSSSIAFQFSKTVIKNAKIEFTKLIKNNKPYKLQVDKFNYTFYDMGTFRNNLASHSLHMIINKNTKLAIKGGFRLTPFEMYGNVNLTDLKPTELIGYKQDLLNFNLDKKATINLDFGYQVNTAKSLKIEVNHANLKINNIALDEKSGRLFSFENFSINNLDLKYPENQLNIEAISLNGVNTHIKKDKKENFNFNNLINSKELSSSNEETKTTTKPWNIDLNEFALTNSNLSFKDDSNSFNAELKNIALILKKLNLKGENITLKELALKVKKTDLNDSSNNINVKNIDLNASENSFIDSVVLINKLSLNKPDLLLVDNKNNRKIDAKDIKIVVNKILNSNGNTKIEKVEFLEPFVSLKDENNKTDVLAKNIDVLVNKIEYKDNTLKIDNSLVNKPYFAITLGKQNPKEVTKNEEKKEAKSEEKSNGNFQFDVGPLKIKEMRMTFQDKNLPIPFRTNITKLNGEFSKLNSNSSEPTELSLEGEVDKYGYTKITGTLDVNDIKLLTDTNIIFKNIAIKNFTPYSGKFVGREIDSGKLNLDLKYNIKKSNLDAQNSVIISDIKLGKNVESPDAVNLPLEFAIALLEDSNGVIDIDLPIKGNVDDPQFSVAPIVWKAFTNLIIKAVTAPFSLLASLFGVDEEKLKGIDFEYGKSDIIVSEKEALDTIAKILEKKPKLAINIEPIYNTINDKKALQNRKIELKVENEMKKVSKGDEYKIVLERLYNALKEKNDIEEVKKEFTKEDKDKKTYFDNEDYVAYLKDFLASKEEVTEEELVSLSKIRVEEIKNYLLTIKKIPKESLNFKELSTSNNEKEKWTQFKITLSTR</sequence>
<evidence type="ECO:0000313" key="3">
    <source>
        <dbReference type="Proteomes" id="UP000290172"/>
    </source>
</evidence>
<evidence type="ECO:0000313" key="2">
    <source>
        <dbReference type="EMBL" id="RXJ66338.1"/>
    </source>
</evidence>
<dbReference type="EMBL" id="PDKJ01000016">
    <property type="protein sequence ID" value="RXJ66338.1"/>
    <property type="molecule type" value="Genomic_DNA"/>
</dbReference>
<dbReference type="InterPro" id="IPR008023">
    <property type="entry name" value="DUF748"/>
</dbReference>
<accession>A0A4V1LQY7</accession>
<dbReference type="RefSeq" id="WP_128983011.1">
    <property type="nucleotide sequence ID" value="NZ_PDKJ01000016.1"/>
</dbReference>
<dbReference type="AlphaFoldDB" id="A0A4V1LQY7"/>
<organism evidence="2 3">
    <name type="scientific">Halarcobacter ebronensis</name>
    <dbReference type="NCBI Taxonomy" id="1462615"/>
    <lineage>
        <taxon>Bacteria</taxon>
        <taxon>Pseudomonadati</taxon>
        <taxon>Campylobacterota</taxon>
        <taxon>Epsilonproteobacteria</taxon>
        <taxon>Campylobacterales</taxon>
        <taxon>Arcobacteraceae</taxon>
        <taxon>Halarcobacter</taxon>
    </lineage>
</organism>
<comment type="caution">
    <text evidence="2">The sequence shown here is derived from an EMBL/GenBank/DDBJ whole genome shotgun (WGS) entry which is preliminary data.</text>
</comment>
<dbReference type="InterPro" id="IPR052894">
    <property type="entry name" value="AsmA-related"/>
</dbReference>
<protein>
    <recommendedName>
        <fullName evidence="4">DUF748 domain-containing membrane protein</fullName>
    </recommendedName>
</protein>
<gene>
    <name evidence="2" type="ORF">CRV08_13495</name>
</gene>
<dbReference type="Proteomes" id="UP000290172">
    <property type="component" value="Unassembled WGS sequence"/>
</dbReference>
<evidence type="ECO:0000256" key="1">
    <source>
        <dbReference type="SAM" id="MobiDB-lite"/>
    </source>
</evidence>
<feature type="region of interest" description="Disordered" evidence="1">
    <location>
        <begin position="541"/>
        <end position="561"/>
    </location>
</feature>
<dbReference type="GO" id="GO:0090313">
    <property type="term" value="P:regulation of protein targeting to membrane"/>
    <property type="evidence" value="ECO:0007669"/>
    <property type="project" value="TreeGrafter"/>
</dbReference>
<dbReference type="GO" id="GO:0005886">
    <property type="term" value="C:plasma membrane"/>
    <property type="evidence" value="ECO:0007669"/>
    <property type="project" value="TreeGrafter"/>
</dbReference>
<dbReference type="PANTHER" id="PTHR30441:SF8">
    <property type="entry name" value="DUF748 DOMAIN-CONTAINING PROTEIN"/>
    <property type="match status" value="1"/>
</dbReference>
<dbReference type="PANTHER" id="PTHR30441">
    <property type="entry name" value="DUF748 DOMAIN-CONTAINING PROTEIN"/>
    <property type="match status" value="1"/>
</dbReference>
<feature type="compositionally biased region" description="Basic and acidic residues" evidence="1">
    <location>
        <begin position="541"/>
        <end position="558"/>
    </location>
</feature>
<reference evidence="2 3" key="1">
    <citation type="submission" date="2017-10" db="EMBL/GenBank/DDBJ databases">
        <title>Genomics of the genus Arcobacter.</title>
        <authorList>
            <person name="Perez-Cataluna A."/>
            <person name="Figueras M.J."/>
        </authorList>
    </citation>
    <scope>NUCLEOTIDE SEQUENCE [LARGE SCALE GENOMIC DNA]</scope>
    <source>
        <strain evidence="2 3">CECT 8993</strain>
    </source>
</reference>